<name>A0A2N5WEK5_LACLL</name>
<dbReference type="AlphaFoldDB" id="A0A2N5WEK5"/>
<sequence>MIKIPINATKLLGSKVTVDKTIEPVAPRAGVESGYTKYSATSPLQPQGFELRVPNGKGAKPTRRQEVVLTDVTVAYVRNRTPKGKYSQEYVVYAEALKLA</sequence>
<comment type="caution">
    <text evidence="1">The sequence shown here is derived from an EMBL/GenBank/DDBJ whole genome shotgun (WGS) entry which is preliminary data.</text>
</comment>
<organism evidence="1 2">
    <name type="scientific">Lactococcus lactis subsp. lactis</name>
    <name type="common">Streptococcus lactis</name>
    <dbReference type="NCBI Taxonomy" id="1360"/>
    <lineage>
        <taxon>Bacteria</taxon>
        <taxon>Bacillati</taxon>
        <taxon>Bacillota</taxon>
        <taxon>Bacilli</taxon>
        <taxon>Lactobacillales</taxon>
        <taxon>Streptococcaceae</taxon>
        <taxon>Lactococcus</taxon>
    </lineage>
</organism>
<evidence type="ECO:0000313" key="2">
    <source>
        <dbReference type="Proteomes" id="UP000234865"/>
    </source>
</evidence>
<gene>
    <name evidence="1" type="ORF">CYU10_001695</name>
</gene>
<dbReference type="RefSeq" id="WP_012897117.1">
    <property type="nucleotide sequence ID" value="NZ_JAHIBT010000030.1"/>
</dbReference>
<evidence type="ECO:0000313" key="1">
    <source>
        <dbReference type="EMBL" id="PLW60659.1"/>
    </source>
</evidence>
<accession>A0A2N5WEK5</accession>
<reference evidence="2" key="1">
    <citation type="submission" date="2016-08" db="EMBL/GenBank/DDBJ databases">
        <title>Comparative genomics of Lactococcus lactis strain WFLU12 isolated from the gastrointestinal tract of wild olive flounder (Paralichythys olivaceus).</title>
        <authorList>
            <person name="Nguyen T.L."/>
            <person name="Kim D.-H."/>
        </authorList>
    </citation>
    <scope>NUCLEOTIDE SEQUENCE [LARGE SCALE GENOMIC DNA]</scope>
    <source>
        <strain evidence="2">WFLU12</strain>
    </source>
</reference>
<protein>
    <recommendedName>
        <fullName evidence="3">Ribosomal protein L5</fullName>
    </recommendedName>
</protein>
<dbReference type="EMBL" id="PKRZ01000001">
    <property type="protein sequence ID" value="PLW60659.1"/>
    <property type="molecule type" value="Genomic_DNA"/>
</dbReference>
<evidence type="ECO:0008006" key="3">
    <source>
        <dbReference type="Google" id="ProtNLM"/>
    </source>
</evidence>
<proteinExistence type="predicted"/>
<dbReference type="Proteomes" id="UP000234865">
    <property type="component" value="Unassembled WGS sequence"/>
</dbReference>